<accession>S8DNF4</accession>
<comment type="caution">
    <text evidence="2">The sequence shown here is derived from an EMBL/GenBank/DDBJ whole genome shotgun (WGS) entry which is preliminary data.</text>
</comment>
<feature type="coiled-coil region" evidence="1">
    <location>
        <begin position="247"/>
        <end position="274"/>
    </location>
</feature>
<name>S8DNF4_9LAMI</name>
<evidence type="ECO:0000313" key="2">
    <source>
        <dbReference type="EMBL" id="EPS64528.1"/>
    </source>
</evidence>
<evidence type="ECO:0000256" key="1">
    <source>
        <dbReference type="SAM" id="Coils"/>
    </source>
</evidence>
<dbReference type="OrthoDB" id="985898at2759"/>
<organism evidence="2 3">
    <name type="scientific">Genlisea aurea</name>
    <dbReference type="NCBI Taxonomy" id="192259"/>
    <lineage>
        <taxon>Eukaryota</taxon>
        <taxon>Viridiplantae</taxon>
        <taxon>Streptophyta</taxon>
        <taxon>Embryophyta</taxon>
        <taxon>Tracheophyta</taxon>
        <taxon>Spermatophyta</taxon>
        <taxon>Magnoliopsida</taxon>
        <taxon>eudicotyledons</taxon>
        <taxon>Gunneridae</taxon>
        <taxon>Pentapetalae</taxon>
        <taxon>asterids</taxon>
        <taxon>lamiids</taxon>
        <taxon>Lamiales</taxon>
        <taxon>Lentibulariaceae</taxon>
        <taxon>Genlisea</taxon>
    </lineage>
</organism>
<protein>
    <submittedName>
        <fullName evidence="2">Uncharacterized protein</fullName>
    </submittedName>
</protein>
<proteinExistence type="predicted"/>
<keyword evidence="1" id="KW-0175">Coiled coil</keyword>
<dbReference type="PANTHER" id="PTHR31509">
    <property type="entry name" value="BPS1-LIKE PROTEIN"/>
    <property type="match status" value="1"/>
</dbReference>
<dbReference type="EMBL" id="AUSU01004764">
    <property type="protein sequence ID" value="EPS64528.1"/>
    <property type="molecule type" value="Genomic_DNA"/>
</dbReference>
<gene>
    <name evidence="2" type="ORF">M569_10257</name>
</gene>
<dbReference type="AlphaFoldDB" id="S8DNF4"/>
<keyword evidence="3" id="KW-1185">Reference proteome</keyword>
<evidence type="ECO:0000313" key="3">
    <source>
        <dbReference type="Proteomes" id="UP000015453"/>
    </source>
</evidence>
<sequence length="291" mass="32499">MVLLHRTFHRSIKFHFALDQPTHENSDSDSASLRGFRSGVFDFASKSMLESGAAGSLSWLQNCFRLIRFTNRSFSDMTAAMDYPTDRWGTAAVEEYFSYTLAVLHLLNLITEAVLHLRHARVSASQTPHRIAIPPRSFSGGDLNRIIAGRNRESEEIQTADNKERVLLRALGISKEISVSSLGLVLSGLCGDKEIYLEIAKIQTEDDDGDGDDDSSSLQNLRKQLVLNLKEGSTEEVKQVNAAVEGRRDSKRELEILEKAIEGIEAEANNLFSETMAARNQLLDICRNQLK</sequence>
<reference evidence="2 3" key="1">
    <citation type="journal article" date="2013" name="BMC Genomics">
        <title>The miniature genome of a carnivorous plant Genlisea aurea contains a low number of genes and short non-coding sequences.</title>
        <authorList>
            <person name="Leushkin E.V."/>
            <person name="Sutormin R.A."/>
            <person name="Nabieva E.R."/>
            <person name="Penin A.A."/>
            <person name="Kondrashov A.S."/>
            <person name="Logacheva M.D."/>
        </authorList>
    </citation>
    <scope>NUCLEOTIDE SEQUENCE [LARGE SCALE GENOMIC DNA]</scope>
</reference>
<dbReference type="Proteomes" id="UP000015453">
    <property type="component" value="Unassembled WGS sequence"/>
</dbReference>